<organism evidence="3 4">
    <name type="scientific">Sphingobium nicotianae</name>
    <dbReference type="NCBI Taxonomy" id="2782607"/>
    <lineage>
        <taxon>Bacteria</taxon>
        <taxon>Pseudomonadati</taxon>
        <taxon>Pseudomonadota</taxon>
        <taxon>Alphaproteobacteria</taxon>
        <taxon>Sphingomonadales</taxon>
        <taxon>Sphingomonadaceae</taxon>
        <taxon>Sphingobium</taxon>
    </lineage>
</organism>
<dbReference type="RefSeq" id="WP_214621909.1">
    <property type="nucleotide sequence ID" value="NZ_JAHGAW010000002.1"/>
</dbReference>
<protein>
    <recommendedName>
        <fullName evidence="5">DUF1515 domain-containing protein</fullName>
    </recommendedName>
</protein>
<accession>A0A9X1IPI1</accession>
<gene>
    <name evidence="3" type="ORF">KK488_04385</name>
</gene>
<comment type="caution">
    <text evidence="3">The sequence shown here is derived from an EMBL/GenBank/DDBJ whole genome shotgun (WGS) entry which is preliminary data.</text>
</comment>
<sequence>MSTRPDHGLESVRESLDRLLGKVEAMTTALDDQNEKLVRLAERTATLEQLGQETKQVVEAWTAAKGSLRFMKWLAGLIAAVAGTIAAIKGWPHK</sequence>
<keyword evidence="2" id="KW-1133">Transmembrane helix</keyword>
<proteinExistence type="predicted"/>
<evidence type="ECO:0000256" key="2">
    <source>
        <dbReference type="SAM" id="Phobius"/>
    </source>
</evidence>
<evidence type="ECO:0008006" key="5">
    <source>
        <dbReference type="Google" id="ProtNLM"/>
    </source>
</evidence>
<evidence type="ECO:0000313" key="4">
    <source>
        <dbReference type="Proteomes" id="UP001138757"/>
    </source>
</evidence>
<evidence type="ECO:0000256" key="1">
    <source>
        <dbReference type="SAM" id="Coils"/>
    </source>
</evidence>
<feature type="transmembrane region" description="Helical" evidence="2">
    <location>
        <begin position="73"/>
        <end position="91"/>
    </location>
</feature>
<keyword evidence="2" id="KW-0472">Membrane</keyword>
<keyword evidence="2" id="KW-0812">Transmembrane</keyword>
<dbReference type="Proteomes" id="UP001138757">
    <property type="component" value="Unassembled WGS sequence"/>
</dbReference>
<dbReference type="AlphaFoldDB" id="A0A9X1IPI1"/>
<name>A0A9X1IPI1_9SPHN</name>
<evidence type="ECO:0000313" key="3">
    <source>
        <dbReference type="EMBL" id="MBT2186178.1"/>
    </source>
</evidence>
<keyword evidence="1" id="KW-0175">Coiled coil</keyword>
<dbReference type="EMBL" id="JAHGAW010000002">
    <property type="protein sequence ID" value="MBT2186178.1"/>
    <property type="molecule type" value="Genomic_DNA"/>
</dbReference>
<reference evidence="3" key="1">
    <citation type="submission" date="2021-05" db="EMBL/GenBank/DDBJ databases">
        <title>Genome of Sphingobium sp. strain.</title>
        <authorList>
            <person name="Fan R."/>
        </authorList>
    </citation>
    <scope>NUCLEOTIDE SEQUENCE</scope>
    <source>
        <strain evidence="3">H33</strain>
    </source>
</reference>
<feature type="coiled-coil region" evidence="1">
    <location>
        <begin position="16"/>
        <end position="50"/>
    </location>
</feature>
<keyword evidence="4" id="KW-1185">Reference proteome</keyword>